<feature type="region of interest" description="Disordered" evidence="1">
    <location>
        <begin position="879"/>
        <end position="906"/>
    </location>
</feature>
<feature type="region of interest" description="Disordered" evidence="1">
    <location>
        <begin position="408"/>
        <end position="436"/>
    </location>
</feature>
<dbReference type="InterPro" id="IPR043128">
    <property type="entry name" value="Rev_trsase/Diguanyl_cyclase"/>
</dbReference>
<protein>
    <recommendedName>
        <fullName evidence="2">Reverse transcriptase domain-containing protein</fullName>
    </recommendedName>
</protein>
<dbReference type="Gene3D" id="2.40.70.10">
    <property type="entry name" value="Acid Proteases"/>
    <property type="match status" value="1"/>
</dbReference>
<dbReference type="EMBL" id="OIVN01006259">
    <property type="protein sequence ID" value="SPD29124.1"/>
    <property type="molecule type" value="Genomic_DNA"/>
</dbReference>
<dbReference type="PANTHER" id="PTHR24559">
    <property type="entry name" value="TRANSPOSON TY3-I GAG-POL POLYPROTEIN"/>
    <property type="match status" value="1"/>
</dbReference>
<evidence type="ECO:0000259" key="2">
    <source>
        <dbReference type="PROSITE" id="PS50878"/>
    </source>
</evidence>
<sequence length="906" mass="102928">MPRTDVPQRELRGLTPHDITQHYASERVTAFQMEGHQLTTCLPIRRILEGHVVGPEGIRNSSLSYSQHEQYFPIQKWTLKVFLGINTDKGIGAPLAGPKPVPIPTSCYSFTGLPLLGSKEGRLLIFQRHQFLAGCATVDMKMQNSSHFHGDANSRHQQLAPSVGRTASPLTNCIACQTSFLAFKDEKRTPLRCRTSPDLSVPDEIFIIRAFTLFHARRRKRPSFPRAGGNVARSIDPRRNFHHQSCDALPRAVGKKTFLSTRRRSDDLPLHALPRAGGVTTFLFTCLHVLATCLRPSTTQYTPQYEKSTFCLAQRNRNRRQEDRSGRGFNERFNSFTPLNAPVDHIFMQIRNDPVLKWPGKLLTDPDKRPRDKYCRFHRDHGHNTEDCYDLKRQIEELIKQGKLQRFIEKGQREGRPQGARQQRPPGEAPPRPPLGEIHVITRGMAAGGTSRSSRKAYARQIHNVLVTQKSNKKPRVEDLPITFTEEDACKVFHPHDDALVVTMEIAGYSTRRVLIDNGSSADIVYLTAFQQMKIDKDQLQPIETPLVGFAGTSIYLLGVTSLQITAGTYPKQATKKVDFLVVDCPSAYNVIIGRPTLNRLRAVTLTYHLLVRFPTENGIGEMKGDQAMARKCYLTSVSTEQTTRIGTSMTKEIRDLIVSFLRKNADVFAWSHDDMPSISTNVITHKLNVNPSTTPVKQKRRVFAPERNAAVVEEVDKLLKAGFIREVYYPEWLANVVMVKKSTGKWRICVDFTDLNKACPKDSYPLPRIDQRVDSTAGHKLLSFMDAFSGYNQIQMTEEDQEKTAFITSRGLFYYKAMPFGLKNTEATYQKLVNKMFHDQIGRNVEVYVDDMLVKSKKDENHLADLKETFQALRRYNMKLNPAKNESSEDRQRGSKLDREGSRPE</sequence>
<feature type="domain" description="Reverse transcriptase" evidence="2">
    <location>
        <begin position="721"/>
        <end position="906"/>
    </location>
</feature>
<dbReference type="InterPro" id="IPR000477">
    <property type="entry name" value="RT_dom"/>
</dbReference>
<dbReference type="PANTHER" id="PTHR24559:SF444">
    <property type="entry name" value="REVERSE TRANSCRIPTASE DOMAIN-CONTAINING PROTEIN"/>
    <property type="match status" value="1"/>
</dbReference>
<dbReference type="AlphaFoldDB" id="A0A2N9IXV6"/>
<dbReference type="Gene3D" id="3.10.10.10">
    <property type="entry name" value="HIV Type 1 Reverse Transcriptase, subunit A, domain 1"/>
    <property type="match status" value="1"/>
</dbReference>
<feature type="compositionally biased region" description="Basic and acidic residues" evidence="1">
    <location>
        <begin position="887"/>
        <end position="906"/>
    </location>
</feature>
<accession>A0A2N9IXV6</accession>
<evidence type="ECO:0000256" key="1">
    <source>
        <dbReference type="SAM" id="MobiDB-lite"/>
    </source>
</evidence>
<gene>
    <name evidence="3" type="ORF">FSB_LOCUS57006</name>
</gene>
<name>A0A2N9IXV6_FAGSY</name>
<dbReference type="CDD" id="cd01647">
    <property type="entry name" value="RT_LTR"/>
    <property type="match status" value="1"/>
</dbReference>
<dbReference type="InterPro" id="IPR021109">
    <property type="entry name" value="Peptidase_aspartic_dom_sf"/>
</dbReference>
<dbReference type="SUPFAM" id="SSF56672">
    <property type="entry name" value="DNA/RNA polymerases"/>
    <property type="match status" value="1"/>
</dbReference>
<dbReference type="CDD" id="cd00303">
    <property type="entry name" value="retropepsin_like"/>
    <property type="match status" value="1"/>
</dbReference>
<dbReference type="Pfam" id="PF00078">
    <property type="entry name" value="RVT_1"/>
    <property type="match status" value="1"/>
</dbReference>
<dbReference type="PROSITE" id="PS50878">
    <property type="entry name" value="RT_POL"/>
    <property type="match status" value="1"/>
</dbReference>
<evidence type="ECO:0000313" key="3">
    <source>
        <dbReference type="EMBL" id="SPD29124.1"/>
    </source>
</evidence>
<proteinExistence type="predicted"/>
<dbReference type="InterPro" id="IPR043502">
    <property type="entry name" value="DNA/RNA_pol_sf"/>
</dbReference>
<dbReference type="InterPro" id="IPR053134">
    <property type="entry name" value="RNA-dir_DNA_polymerase"/>
</dbReference>
<dbReference type="Gene3D" id="3.30.70.270">
    <property type="match status" value="1"/>
</dbReference>
<reference evidence="3" key="1">
    <citation type="submission" date="2018-02" db="EMBL/GenBank/DDBJ databases">
        <authorList>
            <person name="Cohen D.B."/>
            <person name="Kent A.D."/>
        </authorList>
    </citation>
    <scope>NUCLEOTIDE SEQUENCE</scope>
</reference>
<organism evidence="3">
    <name type="scientific">Fagus sylvatica</name>
    <name type="common">Beechnut</name>
    <dbReference type="NCBI Taxonomy" id="28930"/>
    <lineage>
        <taxon>Eukaryota</taxon>
        <taxon>Viridiplantae</taxon>
        <taxon>Streptophyta</taxon>
        <taxon>Embryophyta</taxon>
        <taxon>Tracheophyta</taxon>
        <taxon>Spermatophyta</taxon>
        <taxon>Magnoliopsida</taxon>
        <taxon>eudicotyledons</taxon>
        <taxon>Gunneridae</taxon>
        <taxon>Pentapetalae</taxon>
        <taxon>rosids</taxon>
        <taxon>fabids</taxon>
        <taxon>Fagales</taxon>
        <taxon>Fagaceae</taxon>
        <taxon>Fagus</taxon>
    </lineage>
</organism>